<keyword evidence="5" id="KW-1185">Reference proteome</keyword>
<dbReference type="GO" id="GO:0016491">
    <property type="term" value="F:oxidoreductase activity"/>
    <property type="evidence" value="ECO:0007669"/>
    <property type="project" value="UniProtKB-KW"/>
</dbReference>
<dbReference type="Pfam" id="PF05368">
    <property type="entry name" value="NmrA"/>
    <property type="match status" value="1"/>
</dbReference>
<dbReference type="PANTHER" id="PTHR47706">
    <property type="entry name" value="NMRA-LIKE FAMILY PROTEIN"/>
    <property type="match status" value="1"/>
</dbReference>
<evidence type="ECO:0000313" key="5">
    <source>
        <dbReference type="Proteomes" id="UP000536711"/>
    </source>
</evidence>
<comment type="caution">
    <text evidence="4">The sequence shown here is derived from an EMBL/GenBank/DDBJ whole genome shotgun (WGS) entry which is preliminary data.</text>
</comment>
<keyword evidence="1" id="KW-0521">NADP</keyword>
<dbReference type="PANTHER" id="PTHR47706:SF9">
    <property type="entry name" value="NMRA-LIKE DOMAIN-CONTAINING PROTEIN-RELATED"/>
    <property type="match status" value="1"/>
</dbReference>
<dbReference type="InterPro" id="IPR036291">
    <property type="entry name" value="NAD(P)-bd_dom_sf"/>
</dbReference>
<name>A0A8H4JQD8_9HYPO</name>
<dbReference type="EMBL" id="JAADJF010000195">
    <property type="protein sequence ID" value="KAF4434843.1"/>
    <property type="molecule type" value="Genomic_DNA"/>
</dbReference>
<dbReference type="InterPro" id="IPR008030">
    <property type="entry name" value="NmrA-like"/>
</dbReference>
<evidence type="ECO:0000256" key="2">
    <source>
        <dbReference type="ARBA" id="ARBA00023002"/>
    </source>
</evidence>
<evidence type="ECO:0000256" key="1">
    <source>
        <dbReference type="ARBA" id="ARBA00022857"/>
    </source>
</evidence>
<accession>A0A8H4JQD8</accession>
<feature type="domain" description="NmrA-like" evidence="3">
    <location>
        <begin position="7"/>
        <end position="244"/>
    </location>
</feature>
<keyword evidence="2" id="KW-0560">Oxidoreductase</keyword>
<evidence type="ECO:0000313" key="4">
    <source>
        <dbReference type="EMBL" id="KAF4434843.1"/>
    </source>
</evidence>
<dbReference type="Gene3D" id="3.40.50.720">
    <property type="entry name" value="NAD(P)-binding Rossmann-like Domain"/>
    <property type="match status" value="1"/>
</dbReference>
<dbReference type="CDD" id="cd05259">
    <property type="entry name" value="PCBER_SDR_a"/>
    <property type="match status" value="1"/>
</dbReference>
<evidence type="ECO:0000259" key="3">
    <source>
        <dbReference type="Pfam" id="PF05368"/>
    </source>
</evidence>
<sequence length="308" mass="33715">MSSPLRKVAIVGASGRIGAFIFKALHESNKFDITVINRFSSKPTEYPALTRVVQVHDEYPPLEMVQVFRGHDSVVLALGFAAEEHLPELARASVEAGVKRLVASGYGADTTNQEAVKVFPVAAAKARMVEHLKFLEQPGWSWTEVACGAFLDFSIQVGFFGINLKAKTAEILDDGHAKFTATTRDGVGQAVVGILSHPEETANRIVYISSTELSLNEILEAEQKLVGNEGWKVTHVKTDEEIAKAQKIVATATEMMPRMMATGRLGLAVNVQERFDANFEKRGILDNELLGVPQESIEEVVARVRNGR</sequence>
<dbReference type="SUPFAM" id="SSF51735">
    <property type="entry name" value="NAD(P)-binding Rossmann-fold domains"/>
    <property type="match status" value="1"/>
</dbReference>
<protein>
    <submittedName>
        <fullName evidence="4">Isoflavone reductase like P3</fullName>
    </submittedName>
</protein>
<dbReference type="AlphaFoldDB" id="A0A8H4JQD8"/>
<proteinExistence type="predicted"/>
<dbReference type="Gene3D" id="3.90.25.10">
    <property type="entry name" value="UDP-galactose 4-epimerase, domain 1"/>
    <property type="match status" value="1"/>
</dbReference>
<dbReference type="OrthoDB" id="9984533at2759"/>
<gene>
    <name evidence="4" type="ORF">FACUT_7503</name>
</gene>
<dbReference type="InterPro" id="IPR045312">
    <property type="entry name" value="PCBER-like"/>
</dbReference>
<reference evidence="4 5" key="1">
    <citation type="submission" date="2020-01" db="EMBL/GenBank/DDBJ databases">
        <title>Identification and distribution of gene clusters putatively required for synthesis of sphingolipid metabolism inhibitors in phylogenetically diverse species of the filamentous fungus Fusarium.</title>
        <authorList>
            <person name="Kim H.-S."/>
            <person name="Busman M."/>
            <person name="Brown D.W."/>
            <person name="Divon H."/>
            <person name="Uhlig S."/>
            <person name="Proctor R.H."/>
        </authorList>
    </citation>
    <scope>NUCLEOTIDE SEQUENCE [LARGE SCALE GENOMIC DNA]</scope>
    <source>
        <strain evidence="4 5">NRRL 13308</strain>
    </source>
</reference>
<dbReference type="Proteomes" id="UP000536711">
    <property type="component" value="Unassembled WGS sequence"/>
</dbReference>
<organism evidence="4 5">
    <name type="scientific">Fusarium acutatum</name>
    <dbReference type="NCBI Taxonomy" id="78861"/>
    <lineage>
        <taxon>Eukaryota</taxon>
        <taxon>Fungi</taxon>
        <taxon>Dikarya</taxon>
        <taxon>Ascomycota</taxon>
        <taxon>Pezizomycotina</taxon>
        <taxon>Sordariomycetes</taxon>
        <taxon>Hypocreomycetidae</taxon>
        <taxon>Hypocreales</taxon>
        <taxon>Nectriaceae</taxon>
        <taxon>Fusarium</taxon>
        <taxon>Fusarium fujikuroi species complex</taxon>
    </lineage>
</organism>
<dbReference type="InterPro" id="IPR051609">
    <property type="entry name" value="NmrA/Isoflavone_reductase-like"/>
</dbReference>